<protein>
    <submittedName>
        <fullName evidence="3">Uncharacterized protein</fullName>
    </submittedName>
</protein>
<dbReference type="InterPro" id="IPR036291">
    <property type="entry name" value="NAD(P)-bd_dom_sf"/>
</dbReference>
<dbReference type="Proteomes" id="UP000754883">
    <property type="component" value="Unassembled WGS sequence"/>
</dbReference>
<dbReference type="InterPro" id="IPR051168">
    <property type="entry name" value="AASS"/>
</dbReference>
<dbReference type="SUPFAM" id="SSF51735">
    <property type="entry name" value="NAD(P)-binding Rossmann-fold domains"/>
    <property type="match status" value="1"/>
</dbReference>
<dbReference type="AlphaFoldDB" id="A0A9N9UEG0"/>
<dbReference type="OrthoDB" id="10059875at2759"/>
<reference evidence="3 4" key="2">
    <citation type="submission" date="2021-10" db="EMBL/GenBank/DDBJ databases">
        <authorList>
            <person name="Piombo E."/>
        </authorList>
    </citation>
    <scope>NUCLEOTIDE SEQUENCE [LARGE SCALE GENOMIC DNA]</scope>
</reference>
<organism evidence="3 4">
    <name type="scientific">Clonostachys byssicola</name>
    <dbReference type="NCBI Taxonomy" id="160290"/>
    <lineage>
        <taxon>Eukaryota</taxon>
        <taxon>Fungi</taxon>
        <taxon>Dikarya</taxon>
        <taxon>Ascomycota</taxon>
        <taxon>Pezizomycotina</taxon>
        <taxon>Sordariomycetes</taxon>
        <taxon>Hypocreomycetidae</taxon>
        <taxon>Hypocreales</taxon>
        <taxon>Bionectriaceae</taxon>
        <taxon>Clonostachys</taxon>
    </lineage>
</organism>
<evidence type="ECO:0000313" key="4">
    <source>
        <dbReference type="Proteomes" id="UP000754883"/>
    </source>
</evidence>
<dbReference type="GO" id="GO:0004753">
    <property type="term" value="F:saccharopine dehydrogenase activity"/>
    <property type="evidence" value="ECO:0007669"/>
    <property type="project" value="TreeGrafter"/>
</dbReference>
<accession>A0A9N9UEG0</accession>
<evidence type="ECO:0000256" key="1">
    <source>
        <dbReference type="ARBA" id="ARBA00023002"/>
    </source>
</evidence>
<dbReference type="Gene3D" id="3.40.50.720">
    <property type="entry name" value="NAD(P)-binding Rossmann-like Domain"/>
    <property type="match status" value="1"/>
</dbReference>
<keyword evidence="2" id="KW-0457">Lysine biosynthesis</keyword>
<dbReference type="GO" id="GO:0005737">
    <property type="term" value="C:cytoplasm"/>
    <property type="evidence" value="ECO:0007669"/>
    <property type="project" value="TreeGrafter"/>
</dbReference>
<keyword evidence="1" id="KW-0560">Oxidoreductase</keyword>
<evidence type="ECO:0000313" key="3">
    <source>
        <dbReference type="EMBL" id="CAG9986449.1"/>
    </source>
</evidence>
<comment type="caution">
    <text evidence="3">The sequence shown here is derived from an EMBL/GenBank/DDBJ whole genome shotgun (WGS) entry which is preliminary data.</text>
</comment>
<feature type="non-terminal residue" evidence="3">
    <location>
        <position position="1"/>
    </location>
</feature>
<gene>
    <name evidence="3" type="ORF">CBYS24578_00012726</name>
</gene>
<dbReference type="GO" id="GO:0019878">
    <property type="term" value="P:lysine biosynthetic process via aminoadipic acid"/>
    <property type="evidence" value="ECO:0007669"/>
    <property type="project" value="TreeGrafter"/>
</dbReference>
<keyword evidence="4" id="KW-1185">Reference proteome</keyword>
<name>A0A9N9UEG0_9HYPO</name>
<dbReference type="PANTHER" id="PTHR11133:SF22">
    <property type="entry name" value="ALPHA-AMINOADIPIC SEMIALDEHYDE SYNTHASE, MITOCHONDRIAL"/>
    <property type="match status" value="1"/>
</dbReference>
<sequence>MQEKRILILFRGMGTRPCIDYLLRDEYNAVNVASPSFSTAARLVRGRPRVMAIPLNMRDPDLDRQTAARNLVISMVPFIHHVDIARSSIKGKTNIVIRGHISPAVKSLDAVVKRAGIAELYEIGVDSGTNQLYATRHIASIHATGAKVCQLVVMFPFLPAQLTTELGESHCIILKAQQNPCTPLSFK</sequence>
<dbReference type="PANTHER" id="PTHR11133">
    <property type="entry name" value="SACCHAROPINE DEHYDROGENASE"/>
    <property type="match status" value="1"/>
</dbReference>
<dbReference type="EMBL" id="CABFNO020001404">
    <property type="protein sequence ID" value="CAG9986449.1"/>
    <property type="molecule type" value="Genomic_DNA"/>
</dbReference>
<reference evidence="4" key="1">
    <citation type="submission" date="2019-06" db="EMBL/GenBank/DDBJ databases">
        <authorList>
            <person name="Broberg M."/>
        </authorList>
    </citation>
    <scope>NUCLEOTIDE SEQUENCE [LARGE SCALE GENOMIC DNA]</scope>
</reference>
<proteinExistence type="predicted"/>
<keyword evidence="2" id="KW-0028">Amino-acid biosynthesis</keyword>
<evidence type="ECO:0000256" key="2">
    <source>
        <dbReference type="ARBA" id="ARBA00023154"/>
    </source>
</evidence>